<name>H5U2Y6_9ACTN</name>
<reference evidence="2 3" key="1">
    <citation type="submission" date="2012-02" db="EMBL/GenBank/DDBJ databases">
        <title>Whole genome shotgun sequence of Gordonia sputi NBRC 100414.</title>
        <authorList>
            <person name="Yoshida I."/>
            <person name="Hosoyama A."/>
            <person name="Tsuchikane K."/>
            <person name="Katsumata H."/>
            <person name="Yamazaki S."/>
            <person name="Fujita N."/>
        </authorList>
    </citation>
    <scope>NUCLEOTIDE SEQUENCE [LARGE SCALE GENOMIC DNA]</scope>
    <source>
        <strain evidence="2 3">NBRC 100414</strain>
    </source>
</reference>
<sequence length="147" mass="16463">MVDKVYQYPAYEMVQVAGSKPLVLFGAPATDISEWAGIPQRGRLDDSETAGFQREENPNRVRELSEFFADSANVVQNPLLCATQDSSAVTFSRNDNSKWAARFWDCLDQVHGIFWVYTKAADRPCSREPRVPSSGPRRTKSESESIG</sequence>
<accession>H5U2Y6</accession>
<evidence type="ECO:0000313" key="3">
    <source>
        <dbReference type="Proteomes" id="UP000005845"/>
    </source>
</evidence>
<keyword evidence="3" id="KW-1185">Reference proteome</keyword>
<evidence type="ECO:0000256" key="1">
    <source>
        <dbReference type="SAM" id="MobiDB-lite"/>
    </source>
</evidence>
<gene>
    <name evidence="2" type="ORF">GOSPT_088_00080</name>
</gene>
<evidence type="ECO:0000313" key="2">
    <source>
        <dbReference type="EMBL" id="GAB40094.1"/>
    </source>
</evidence>
<feature type="region of interest" description="Disordered" evidence="1">
    <location>
        <begin position="123"/>
        <end position="147"/>
    </location>
</feature>
<dbReference type="EMBL" id="BAFC01000086">
    <property type="protein sequence ID" value="GAB40094.1"/>
    <property type="molecule type" value="Genomic_DNA"/>
</dbReference>
<comment type="caution">
    <text evidence="2">The sequence shown here is derived from an EMBL/GenBank/DDBJ whole genome shotgun (WGS) entry which is preliminary data.</text>
</comment>
<proteinExistence type="predicted"/>
<organism evidence="2 3">
    <name type="scientific">Gordonia sputi NBRC 100414</name>
    <dbReference type="NCBI Taxonomy" id="1089453"/>
    <lineage>
        <taxon>Bacteria</taxon>
        <taxon>Bacillati</taxon>
        <taxon>Actinomycetota</taxon>
        <taxon>Actinomycetes</taxon>
        <taxon>Mycobacteriales</taxon>
        <taxon>Gordoniaceae</taxon>
        <taxon>Gordonia</taxon>
    </lineage>
</organism>
<dbReference type="Proteomes" id="UP000005845">
    <property type="component" value="Unassembled WGS sequence"/>
</dbReference>
<protein>
    <submittedName>
        <fullName evidence="2">Uncharacterized protein</fullName>
    </submittedName>
</protein>
<dbReference type="AlphaFoldDB" id="H5U2Y6"/>